<dbReference type="InterPro" id="IPR057951">
    <property type="entry name" value="CPSF6/7_RSLD_N"/>
</dbReference>
<evidence type="ECO:0000256" key="3">
    <source>
        <dbReference type="ARBA" id="ARBA00022664"/>
    </source>
</evidence>
<dbReference type="InterPro" id="IPR012677">
    <property type="entry name" value="Nucleotide-bd_a/b_plait_sf"/>
</dbReference>
<keyword evidence="7" id="KW-1133">Transmembrane helix</keyword>
<dbReference type="SUPFAM" id="SSF54928">
    <property type="entry name" value="RNA-binding domain, RBD"/>
    <property type="match status" value="1"/>
</dbReference>
<evidence type="ECO:0000256" key="4">
    <source>
        <dbReference type="ARBA" id="ARBA00023242"/>
    </source>
</evidence>
<comment type="similarity">
    <text evidence="2">Belongs to the RRM CPSF6/7 family.</text>
</comment>
<dbReference type="Pfam" id="PF00076">
    <property type="entry name" value="RRM_1"/>
    <property type="match status" value="1"/>
</dbReference>
<accession>A0A1X7V5V1</accession>
<feature type="domain" description="RRM" evidence="8">
    <location>
        <begin position="127"/>
        <end position="207"/>
    </location>
</feature>
<dbReference type="SMART" id="SM00360">
    <property type="entry name" value="RRM"/>
    <property type="match status" value="1"/>
</dbReference>
<feature type="region of interest" description="Disordered" evidence="6">
    <location>
        <begin position="416"/>
        <end position="435"/>
    </location>
</feature>
<dbReference type="OrthoDB" id="10065185at2759"/>
<dbReference type="GO" id="GO:0006397">
    <property type="term" value="P:mRNA processing"/>
    <property type="evidence" value="ECO:0007669"/>
    <property type="project" value="UniProtKB-KW"/>
</dbReference>
<feature type="region of interest" description="Disordered" evidence="6">
    <location>
        <begin position="219"/>
        <end position="244"/>
    </location>
</feature>
<sequence>MATESVSDEWMYNEVLDDDMPEVSGMNRRVSIDSTDLLDDVLTFPASGGGNGSKTEVDTEEEVDLNLHFTTDTENGLAGIEDSRSARYNAEQVAKTVQARIESNKTSQSIGGTHSRSIYMRDPNKKNSVFIGNLTWWTTDMDVLSAVREAGLGEVKSLKFYDNRTNGQSKGFTMVELTSEAVALGAPDKLQMITVHGRKLVAAYAGRMSVAQFEAKSSGKAVPDKQPLVGNKPQTSLTGKNPPLYPRPPLASVMGGLPPPILPPTLVPPELPFNPAFPAAALPRPPPLPPAAFDPSALAAAAALNSQKPGGAHLNPAFLQDQMMQGNNVVSLSVFLVIFICELILFLSKAEIFAKAFQGPTSRPSDEEIADANQRNRAISSSAISRAMSDANAGDYESAIETLKMAITLIKQSITAGSESCQVERGEGKRERGEG</sequence>
<dbReference type="Gene3D" id="3.30.70.330">
    <property type="match status" value="1"/>
</dbReference>
<keyword evidence="3" id="KW-0507">mRNA processing</keyword>
<dbReference type="PANTHER" id="PTHR23204">
    <property type="entry name" value="CLEAVAGE AND POLYADENYLATION SPECIFIC FACTOR"/>
    <property type="match status" value="1"/>
</dbReference>
<dbReference type="GO" id="GO:0003723">
    <property type="term" value="F:RNA binding"/>
    <property type="evidence" value="ECO:0007669"/>
    <property type="project" value="UniProtKB-UniRule"/>
</dbReference>
<name>A0A1X7V5V1_AMPQE</name>
<dbReference type="eggNOG" id="KOG4849">
    <property type="taxonomic scope" value="Eukaryota"/>
</dbReference>
<evidence type="ECO:0000256" key="1">
    <source>
        <dbReference type="ARBA" id="ARBA00004123"/>
    </source>
</evidence>
<keyword evidence="7" id="KW-0472">Membrane</keyword>
<keyword evidence="5" id="KW-0694">RNA-binding</keyword>
<dbReference type="GO" id="GO:0005634">
    <property type="term" value="C:nucleus"/>
    <property type="evidence" value="ECO:0007669"/>
    <property type="project" value="UniProtKB-SubCell"/>
</dbReference>
<dbReference type="InterPro" id="IPR034772">
    <property type="entry name" value="CPSF6/7"/>
</dbReference>
<dbReference type="AlphaFoldDB" id="A0A1X7V5V1"/>
<feature type="transmembrane region" description="Helical" evidence="7">
    <location>
        <begin position="329"/>
        <end position="347"/>
    </location>
</feature>
<evidence type="ECO:0000256" key="7">
    <source>
        <dbReference type="SAM" id="Phobius"/>
    </source>
</evidence>
<protein>
    <recommendedName>
        <fullName evidence="8">RRM domain-containing protein</fullName>
    </recommendedName>
</protein>
<organism evidence="9">
    <name type="scientific">Amphimedon queenslandica</name>
    <name type="common">Sponge</name>
    <dbReference type="NCBI Taxonomy" id="400682"/>
    <lineage>
        <taxon>Eukaryota</taxon>
        <taxon>Metazoa</taxon>
        <taxon>Porifera</taxon>
        <taxon>Demospongiae</taxon>
        <taxon>Heteroscleromorpha</taxon>
        <taxon>Haplosclerida</taxon>
        <taxon>Niphatidae</taxon>
        <taxon>Amphimedon</taxon>
    </lineage>
</organism>
<dbReference type="EnsemblMetazoa" id="Aqu2.1.35194_001">
    <property type="protein sequence ID" value="Aqu2.1.35194_001"/>
    <property type="gene ID" value="Aqu2.1.35194"/>
</dbReference>
<evidence type="ECO:0000256" key="2">
    <source>
        <dbReference type="ARBA" id="ARBA00006265"/>
    </source>
</evidence>
<keyword evidence="7" id="KW-0812">Transmembrane</keyword>
<comment type="subcellular location">
    <subcellularLocation>
        <location evidence="1">Nucleus</location>
    </subcellularLocation>
</comment>
<evidence type="ECO:0000259" key="8">
    <source>
        <dbReference type="PROSITE" id="PS50102"/>
    </source>
</evidence>
<feature type="compositionally biased region" description="Basic and acidic residues" evidence="6">
    <location>
        <begin position="422"/>
        <end position="435"/>
    </location>
</feature>
<dbReference type="FunCoup" id="A0A1X7V5V1">
    <property type="interactions" value="943"/>
</dbReference>
<evidence type="ECO:0000256" key="6">
    <source>
        <dbReference type="SAM" id="MobiDB-lite"/>
    </source>
</evidence>
<dbReference type="STRING" id="400682.A0A1X7V5V1"/>
<dbReference type="InterPro" id="IPR000504">
    <property type="entry name" value="RRM_dom"/>
</dbReference>
<dbReference type="InterPro" id="IPR035979">
    <property type="entry name" value="RBD_domain_sf"/>
</dbReference>
<dbReference type="InParanoid" id="A0A1X7V5V1"/>
<evidence type="ECO:0000256" key="5">
    <source>
        <dbReference type="PROSITE-ProRule" id="PRU00176"/>
    </source>
</evidence>
<keyword evidence="4" id="KW-0539">Nucleus</keyword>
<evidence type="ECO:0000313" key="9">
    <source>
        <dbReference type="EnsemblMetazoa" id="Aqu2.1.35194_001"/>
    </source>
</evidence>
<proteinExistence type="inferred from homology"/>
<reference evidence="9" key="1">
    <citation type="submission" date="2017-05" db="UniProtKB">
        <authorList>
            <consortium name="EnsemblMetazoa"/>
        </authorList>
    </citation>
    <scope>IDENTIFICATION</scope>
</reference>
<dbReference type="Pfam" id="PF25524">
    <property type="entry name" value="RSLD_CPSF6"/>
    <property type="match status" value="1"/>
</dbReference>
<dbReference type="PROSITE" id="PS50102">
    <property type="entry name" value="RRM"/>
    <property type="match status" value="1"/>
</dbReference>